<dbReference type="CDD" id="cd07363">
    <property type="entry name" value="45_DOPA_Dioxygenase"/>
    <property type="match status" value="1"/>
</dbReference>
<dbReference type="InterPro" id="IPR014436">
    <property type="entry name" value="Extradiol_dOase_DODA"/>
</dbReference>
<accession>A0ABU5ZDK5</accession>
<keyword evidence="3" id="KW-0479">Metal-binding</keyword>
<dbReference type="GO" id="GO:0051213">
    <property type="term" value="F:dioxygenase activity"/>
    <property type="evidence" value="ECO:0007669"/>
    <property type="project" value="UniProtKB-KW"/>
</dbReference>
<name>A0ABU5ZDK5_9BACL</name>
<dbReference type="RefSeq" id="WP_371752685.1">
    <property type="nucleotide sequence ID" value="NZ_JAYJLD010000003.1"/>
</dbReference>
<evidence type="ECO:0000313" key="7">
    <source>
        <dbReference type="EMBL" id="MEB3100568.1"/>
    </source>
</evidence>
<dbReference type="Pfam" id="PF02900">
    <property type="entry name" value="LigB"/>
    <property type="match status" value="1"/>
</dbReference>
<comment type="cofactor">
    <cofactor evidence="1">
        <name>Zn(2+)</name>
        <dbReference type="ChEBI" id="CHEBI:29105"/>
    </cofactor>
</comment>
<evidence type="ECO:0000259" key="6">
    <source>
        <dbReference type="Pfam" id="PF02900"/>
    </source>
</evidence>
<keyword evidence="5 7" id="KW-0560">Oxidoreductase</keyword>
<protein>
    <submittedName>
        <fullName evidence="7">Class III extradiol ring-cleavage dioxygenase</fullName>
        <ecNumber evidence="7">1.13.-.-</ecNumber>
    </submittedName>
</protein>
<evidence type="ECO:0000256" key="1">
    <source>
        <dbReference type="ARBA" id="ARBA00001947"/>
    </source>
</evidence>
<keyword evidence="4" id="KW-0862">Zinc</keyword>
<dbReference type="PANTHER" id="PTHR30096:SF0">
    <property type="entry name" value="4,5-DOPA DIOXYGENASE EXTRADIOL-LIKE PROTEIN"/>
    <property type="match status" value="1"/>
</dbReference>
<dbReference type="EMBL" id="JAYJLD010000003">
    <property type="protein sequence ID" value="MEB3100568.1"/>
    <property type="molecule type" value="Genomic_DNA"/>
</dbReference>
<gene>
    <name evidence="7" type="ORF">VF724_02710</name>
</gene>
<sequence length="260" mass="29750">MIPSFFISHSTPRMSIEVNEYTQFLQQLSQTLPRPKAIILFSAHWESNLQQVSEVLEYPVIYDFYGFPDEMYQIRYPAKGDIPIAQEIEGLLDKYGVSYEVETTRGLDHGAWVILRLLYPNADIPVISMSVNPQLAPKEQYAIGKALSALRTNDIFIIGSGVTVHNGRALKRHEKTGQADEWALEFDDWLAHHLKNWDVDSLFNYERLAPSVQLAVPVYGNEHFIPLFYAMGAADDVKKATLLHRSYRWGNLSQSVWQFG</sequence>
<keyword evidence="7" id="KW-0223">Dioxygenase</keyword>
<organism evidence="7 8">
    <name type="scientific">Ferviditalea candida</name>
    <dbReference type="NCBI Taxonomy" id="3108399"/>
    <lineage>
        <taxon>Bacteria</taxon>
        <taxon>Bacillati</taxon>
        <taxon>Bacillota</taxon>
        <taxon>Bacilli</taxon>
        <taxon>Bacillales</taxon>
        <taxon>Paenibacillaceae</taxon>
        <taxon>Ferviditalea</taxon>
    </lineage>
</organism>
<reference evidence="7" key="1">
    <citation type="submission" date="2023-12" db="EMBL/GenBank/DDBJ databases">
        <title>Fervidustalea candida gen. nov., sp. nov., a novel member of the family Paenibacillaceae isolated from a geothermal area.</title>
        <authorList>
            <person name="Li W.-J."/>
            <person name="Jiao J.-Y."/>
            <person name="Chen Y."/>
        </authorList>
    </citation>
    <scope>NUCLEOTIDE SEQUENCE</scope>
    <source>
        <strain evidence="7">SYSU GA230002</strain>
    </source>
</reference>
<comment type="caution">
    <text evidence="7">The sequence shown here is derived from an EMBL/GenBank/DDBJ whole genome shotgun (WGS) entry which is preliminary data.</text>
</comment>
<dbReference type="PIRSF" id="PIRSF006157">
    <property type="entry name" value="Doxgns_DODA"/>
    <property type="match status" value="1"/>
</dbReference>
<dbReference type="EC" id="1.13.-.-" evidence="7"/>
<comment type="similarity">
    <text evidence="2">Belongs to the DODA-type extradiol aromatic ring-opening dioxygenase family.</text>
</comment>
<feature type="domain" description="Extradiol ring-cleavage dioxygenase class III enzyme subunit B" evidence="6">
    <location>
        <begin position="20"/>
        <end position="251"/>
    </location>
</feature>
<dbReference type="Proteomes" id="UP001310386">
    <property type="component" value="Unassembled WGS sequence"/>
</dbReference>
<proteinExistence type="inferred from homology"/>
<evidence type="ECO:0000313" key="8">
    <source>
        <dbReference type="Proteomes" id="UP001310386"/>
    </source>
</evidence>
<dbReference type="InterPro" id="IPR004183">
    <property type="entry name" value="Xdiol_dOase_suB"/>
</dbReference>
<dbReference type="Gene3D" id="3.40.830.10">
    <property type="entry name" value="LigB-like"/>
    <property type="match status" value="1"/>
</dbReference>
<evidence type="ECO:0000256" key="4">
    <source>
        <dbReference type="ARBA" id="ARBA00022833"/>
    </source>
</evidence>
<dbReference type="PANTHER" id="PTHR30096">
    <property type="entry name" value="4,5-DOPA DIOXYGENASE EXTRADIOL-LIKE PROTEIN"/>
    <property type="match status" value="1"/>
</dbReference>
<evidence type="ECO:0000256" key="5">
    <source>
        <dbReference type="ARBA" id="ARBA00023002"/>
    </source>
</evidence>
<keyword evidence="8" id="KW-1185">Reference proteome</keyword>
<dbReference type="SUPFAM" id="SSF53213">
    <property type="entry name" value="LigB-like"/>
    <property type="match status" value="1"/>
</dbReference>
<evidence type="ECO:0000256" key="2">
    <source>
        <dbReference type="ARBA" id="ARBA00007581"/>
    </source>
</evidence>
<evidence type="ECO:0000256" key="3">
    <source>
        <dbReference type="ARBA" id="ARBA00022723"/>
    </source>
</evidence>